<feature type="repeat" description="ANK" evidence="3">
    <location>
        <begin position="162"/>
        <end position="194"/>
    </location>
</feature>
<dbReference type="InterPro" id="IPR002110">
    <property type="entry name" value="Ankyrin_rpt"/>
</dbReference>
<keyword evidence="2 3" id="KW-0040">ANK repeat</keyword>
<evidence type="ECO:0000256" key="2">
    <source>
        <dbReference type="ARBA" id="ARBA00023043"/>
    </source>
</evidence>
<evidence type="ECO:0000313" key="5">
    <source>
        <dbReference type="Proteomes" id="UP000474640"/>
    </source>
</evidence>
<comment type="caution">
    <text evidence="4">The sequence shown here is derived from an EMBL/GenBank/DDBJ whole genome shotgun (WGS) entry which is preliminary data.</text>
</comment>
<dbReference type="Pfam" id="PF12796">
    <property type="entry name" value="Ank_2"/>
    <property type="match status" value="1"/>
</dbReference>
<evidence type="ECO:0000256" key="3">
    <source>
        <dbReference type="PROSITE-ProRule" id="PRU00023"/>
    </source>
</evidence>
<name>A0A7C8VQ62_ORBOL</name>
<reference evidence="4 5" key="1">
    <citation type="submission" date="2020-01" db="EMBL/GenBank/DDBJ databases">
        <authorList>
            <person name="Palmer J.M."/>
        </authorList>
    </citation>
    <scope>NUCLEOTIDE SEQUENCE [LARGE SCALE GENOMIC DNA]</scope>
    <source>
        <strain evidence="4 5">TWF970</strain>
    </source>
</reference>
<keyword evidence="1" id="KW-0677">Repeat</keyword>
<evidence type="ECO:0000313" key="4">
    <source>
        <dbReference type="EMBL" id="KAF3288439.1"/>
    </source>
</evidence>
<dbReference type="Gene3D" id="1.25.40.20">
    <property type="entry name" value="Ankyrin repeat-containing domain"/>
    <property type="match status" value="1"/>
</dbReference>
<dbReference type="SMART" id="SM00248">
    <property type="entry name" value="ANK"/>
    <property type="match status" value="2"/>
</dbReference>
<dbReference type="EMBL" id="JAABOJ010000003">
    <property type="protein sequence ID" value="KAF3288439.1"/>
    <property type="molecule type" value="Genomic_DNA"/>
</dbReference>
<dbReference type="OrthoDB" id="426293at2759"/>
<dbReference type="AlphaFoldDB" id="A0A7C8VQ62"/>
<dbReference type="PANTHER" id="PTHR24171">
    <property type="entry name" value="ANKYRIN REPEAT DOMAIN-CONTAINING PROTEIN 39-RELATED"/>
    <property type="match status" value="1"/>
</dbReference>
<organism evidence="4 5">
    <name type="scientific">Orbilia oligospora</name>
    <name type="common">Nematode-trapping fungus</name>
    <name type="synonym">Arthrobotrys oligospora</name>
    <dbReference type="NCBI Taxonomy" id="2813651"/>
    <lineage>
        <taxon>Eukaryota</taxon>
        <taxon>Fungi</taxon>
        <taxon>Dikarya</taxon>
        <taxon>Ascomycota</taxon>
        <taxon>Pezizomycotina</taxon>
        <taxon>Orbiliomycetes</taxon>
        <taxon>Orbiliales</taxon>
        <taxon>Orbiliaceae</taxon>
        <taxon>Orbilia</taxon>
    </lineage>
</organism>
<evidence type="ECO:0000256" key="1">
    <source>
        <dbReference type="ARBA" id="ARBA00022737"/>
    </source>
</evidence>
<gene>
    <name evidence="4" type="ORF">TWF970_005509</name>
</gene>
<sequence>MEFANILDIDAPYLIPDNQLERCWVLFDFGIGMGSWRSHRQGSGYTTFKLTGSASCINPEDAPELCAEFRIQDSAALRLRIYVYAIKISRLKFHVAPNKPPSRDSKSLDFHYNGTPKATKKNMTSTSPETQNSIFHAAQKGNVDDIIYFVSKSQSPNSQGCGGYTPLHIACAFGHKDAVRTLLVHGGDPEQKTEDGKTARDVAEGKGFTEIVELIEGGEWKVERGEYAQYDADFRLLAQTCLLRF</sequence>
<dbReference type="PROSITE" id="PS50297">
    <property type="entry name" value="ANK_REP_REGION"/>
    <property type="match status" value="1"/>
</dbReference>
<dbReference type="SUPFAM" id="SSF48403">
    <property type="entry name" value="Ankyrin repeat"/>
    <property type="match status" value="1"/>
</dbReference>
<dbReference type="InterPro" id="IPR036770">
    <property type="entry name" value="Ankyrin_rpt-contain_sf"/>
</dbReference>
<accession>A0A7C8VQ62</accession>
<dbReference type="Proteomes" id="UP000474640">
    <property type="component" value="Unassembled WGS sequence"/>
</dbReference>
<dbReference type="PROSITE" id="PS50088">
    <property type="entry name" value="ANK_REPEAT"/>
    <property type="match status" value="1"/>
</dbReference>
<proteinExistence type="predicted"/>
<protein>
    <submittedName>
        <fullName evidence="4">Uncharacterized protein</fullName>
    </submittedName>
</protein>